<evidence type="ECO:0000313" key="2">
    <source>
        <dbReference type="EMBL" id="TKR70256.1"/>
    </source>
</evidence>
<reference evidence="2 3" key="1">
    <citation type="journal article" date="2015" name="Genome Biol.">
        <title>Comparative genomics of Steinernema reveals deeply conserved gene regulatory networks.</title>
        <authorList>
            <person name="Dillman A.R."/>
            <person name="Macchietto M."/>
            <person name="Porter C.F."/>
            <person name="Rogers A."/>
            <person name="Williams B."/>
            <person name="Antoshechkin I."/>
            <person name="Lee M.M."/>
            <person name="Goodwin Z."/>
            <person name="Lu X."/>
            <person name="Lewis E.E."/>
            <person name="Goodrich-Blair H."/>
            <person name="Stock S.P."/>
            <person name="Adams B.J."/>
            <person name="Sternberg P.W."/>
            <person name="Mortazavi A."/>
        </authorList>
    </citation>
    <scope>NUCLEOTIDE SEQUENCE [LARGE SCALE GENOMIC DNA]</scope>
    <source>
        <strain evidence="2 3">ALL</strain>
    </source>
</reference>
<name>A0A4U5MLB2_STECR</name>
<evidence type="ECO:0000256" key="1">
    <source>
        <dbReference type="SAM" id="MobiDB-lite"/>
    </source>
</evidence>
<dbReference type="Proteomes" id="UP000298663">
    <property type="component" value="Unassembled WGS sequence"/>
</dbReference>
<dbReference type="AlphaFoldDB" id="A0A4U5MLB2"/>
<reference evidence="2 3" key="2">
    <citation type="journal article" date="2019" name="G3 (Bethesda)">
        <title>Hybrid Assembly of the Genome of the Entomopathogenic Nematode Steinernema carpocapsae Identifies the X-Chromosome.</title>
        <authorList>
            <person name="Serra L."/>
            <person name="Macchietto M."/>
            <person name="Macias-Munoz A."/>
            <person name="McGill C.J."/>
            <person name="Rodriguez I.M."/>
            <person name="Rodriguez B."/>
            <person name="Murad R."/>
            <person name="Mortazavi A."/>
        </authorList>
    </citation>
    <scope>NUCLEOTIDE SEQUENCE [LARGE SCALE GENOMIC DNA]</scope>
    <source>
        <strain evidence="2 3">ALL</strain>
    </source>
</reference>
<feature type="compositionally biased region" description="Basic and acidic residues" evidence="1">
    <location>
        <begin position="97"/>
        <end position="119"/>
    </location>
</feature>
<sequence length="126" mass="14614">MSEEMEMSYPKSIEPPVVPSRFKKIKRVHTGAVHCLTAVGKEALVTLESCGDLIRSYRTDFYIIDVDGKEEQSLRHQCHRIPYRAWERKLPLFSSDEHEGRVQHERRHSPPEVDKRSRVSLDVSVA</sequence>
<evidence type="ECO:0000313" key="3">
    <source>
        <dbReference type="Proteomes" id="UP000298663"/>
    </source>
</evidence>
<gene>
    <name evidence="2" type="ORF">L596_022301</name>
</gene>
<proteinExistence type="predicted"/>
<comment type="caution">
    <text evidence="2">The sequence shown here is derived from an EMBL/GenBank/DDBJ whole genome shotgun (WGS) entry which is preliminary data.</text>
</comment>
<dbReference type="EMBL" id="AZBU02000007">
    <property type="protein sequence ID" value="TKR70256.1"/>
    <property type="molecule type" value="Genomic_DNA"/>
</dbReference>
<organism evidence="2 3">
    <name type="scientific">Steinernema carpocapsae</name>
    <name type="common">Entomopathogenic nematode</name>
    <dbReference type="NCBI Taxonomy" id="34508"/>
    <lineage>
        <taxon>Eukaryota</taxon>
        <taxon>Metazoa</taxon>
        <taxon>Ecdysozoa</taxon>
        <taxon>Nematoda</taxon>
        <taxon>Chromadorea</taxon>
        <taxon>Rhabditida</taxon>
        <taxon>Tylenchina</taxon>
        <taxon>Panagrolaimomorpha</taxon>
        <taxon>Strongyloidoidea</taxon>
        <taxon>Steinernematidae</taxon>
        <taxon>Steinernema</taxon>
    </lineage>
</organism>
<keyword evidence="3" id="KW-1185">Reference proteome</keyword>
<accession>A0A4U5MLB2</accession>
<protein>
    <submittedName>
        <fullName evidence="2">Uncharacterized protein</fullName>
    </submittedName>
</protein>
<feature type="region of interest" description="Disordered" evidence="1">
    <location>
        <begin position="97"/>
        <end position="126"/>
    </location>
</feature>